<dbReference type="EMBL" id="HBUF01232161">
    <property type="protein sequence ID" value="CAG6673811.1"/>
    <property type="molecule type" value="Transcribed_RNA"/>
</dbReference>
<dbReference type="EMBL" id="HBUF01053237">
    <property type="protein sequence ID" value="CAG6622739.1"/>
    <property type="molecule type" value="Transcribed_RNA"/>
</dbReference>
<dbReference type="EMBL" id="HBUF01053234">
    <property type="protein sequence ID" value="CAG6622733.1"/>
    <property type="molecule type" value="Transcribed_RNA"/>
</dbReference>
<dbReference type="EMBL" id="HBUF01568141">
    <property type="protein sequence ID" value="CAG6765419.1"/>
    <property type="molecule type" value="Transcribed_RNA"/>
</dbReference>
<reference evidence="1" key="1">
    <citation type="submission" date="2021-05" db="EMBL/GenBank/DDBJ databases">
        <authorList>
            <person name="Alioto T."/>
            <person name="Alioto T."/>
            <person name="Gomez Garrido J."/>
        </authorList>
    </citation>
    <scope>NUCLEOTIDE SEQUENCE</scope>
</reference>
<organism evidence="1">
    <name type="scientific">Cacopsylla melanoneura</name>
    <dbReference type="NCBI Taxonomy" id="428564"/>
    <lineage>
        <taxon>Eukaryota</taxon>
        <taxon>Metazoa</taxon>
        <taxon>Ecdysozoa</taxon>
        <taxon>Arthropoda</taxon>
        <taxon>Hexapoda</taxon>
        <taxon>Insecta</taxon>
        <taxon>Pterygota</taxon>
        <taxon>Neoptera</taxon>
        <taxon>Paraneoptera</taxon>
        <taxon>Hemiptera</taxon>
        <taxon>Sternorrhyncha</taxon>
        <taxon>Psylloidea</taxon>
        <taxon>Psyllidae</taxon>
        <taxon>Psyllinae</taxon>
        <taxon>Cacopsylla</taxon>
    </lineage>
</organism>
<dbReference type="AlphaFoldDB" id="A0A8D8M5T9"/>
<dbReference type="EMBL" id="HBUF01341240">
    <property type="protein sequence ID" value="CAG6703878.1"/>
    <property type="molecule type" value="Transcribed_RNA"/>
</dbReference>
<protein>
    <submittedName>
        <fullName evidence="1">Uncharacterized protein</fullName>
    </submittedName>
</protein>
<dbReference type="EMBL" id="HBUF01232160">
    <property type="protein sequence ID" value="CAG6673809.1"/>
    <property type="molecule type" value="Transcribed_RNA"/>
</dbReference>
<sequence>MWQNQSAVWRPWPYTSNSKHWCSRLLQPKFILYNPSLLCHPHTRSTLEKIKQIVLKAILKVKHFHPSQHYLPSQLSQSKVVCHLHLPGKVMQLPQITLKKKQKALIMWMQTRIMLIM</sequence>
<dbReference type="EMBL" id="HBUF01341241">
    <property type="protein sequence ID" value="CAG6703880.1"/>
    <property type="molecule type" value="Transcribed_RNA"/>
</dbReference>
<evidence type="ECO:0000313" key="1">
    <source>
        <dbReference type="EMBL" id="CAG6622739.1"/>
    </source>
</evidence>
<proteinExistence type="predicted"/>
<name>A0A8D8M5T9_9HEMI</name>
<dbReference type="EMBL" id="HBUF01053236">
    <property type="protein sequence ID" value="CAG6622737.1"/>
    <property type="molecule type" value="Transcribed_RNA"/>
</dbReference>
<dbReference type="EMBL" id="HBUF01568140">
    <property type="protein sequence ID" value="CAG6765417.1"/>
    <property type="molecule type" value="Transcribed_RNA"/>
</dbReference>
<dbReference type="EMBL" id="HBUF01053235">
    <property type="protein sequence ID" value="CAG6622735.1"/>
    <property type="molecule type" value="Transcribed_RNA"/>
</dbReference>
<dbReference type="EMBL" id="HBUF01341239">
    <property type="protein sequence ID" value="CAG6703876.1"/>
    <property type="molecule type" value="Transcribed_RNA"/>
</dbReference>
<accession>A0A8D8M5T9</accession>